<accession>A0A7W8XLP7</accession>
<sequence length="174" mass="19557">MGREVRRVPANWEHPRYTIEDAPDEPWIGTIRCLLADYPGAVARWDERAEKWPLVEDLRNGGWKPYEGEKKSFADYAGPRPDPKNFMPVWPANECTHLMMYETTTEGSPISPSFATPEKLARWLTDNEASAFGDRTADYEFWLRLAGGATSVAVIANGTLTSHAITTADIDDPK</sequence>
<reference evidence="1 2" key="1">
    <citation type="submission" date="2020-08" db="EMBL/GenBank/DDBJ databases">
        <title>Genomic Encyclopedia of Type Strains, Phase IV (KMG-V): Genome sequencing to study the core and pangenomes of soil and plant-associated prokaryotes.</title>
        <authorList>
            <person name="Whitman W."/>
        </authorList>
    </citation>
    <scope>NUCLEOTIDE SEQUENCE [LARGE SCALE GENOMIC DNA]</scope>
    <source>
        <strain evidence="1 2">SEMIA 4064</strain>
    </source>
</reference>
<evidence type="ECO:0000313" key="1">
    <source>
        <dbReference type="EMBL" id="MBB5571692.1"/>
    </source>
</evidence>
<dbReference type="Proteomes" id="UP000549882">
    <property type="component" value="Unassembled WGS sequence"/>
</dbReference>
<protein>
    <submittedName>
        <fullName evidence="1">Uncharacterized protein</fullName>
    </submittedName>
</protein>
<organism evidence="1 2">
    <name type="scientific">Rhizobium paranaense</name>
    <dbReference type="NCBI Taxonomy" id="1650438"/>
    <lineage>
        <taxon>Bacteria</taxon>
        <taxon>Pseudomonadati</taxon>
        <taxon>Pseudomonadota</taxon>
        <taxon>Alphaproteobacteria</taxon>
        <taxon>Hyphomicrobiales</taxon>
        <taxon>Rhizobiaceae</taxon>
        <taxon>Rhizobium/Agrobacterium group</taxon>
        <taxon>Rhizobium</taxon>
    </lineage>
</organism>
<dbReference type="RefSeq" id="WP_107107224.1">
    <property type="nucleotide sequence ID" value="NZ_JACHBI010000001.1"/>
</dbReference>
<dbReference type="EMBL" id="JACHBI010000001">
    <property type="protein sequence ID" value="MBB5571692.1"/>
    <property type="molecule type" value="Genomic_DNA"/>
</dbReference>
<dbReference type="AlphaFoldDB" id="A0A7W8XLP7"/>
<name>A0A7W8XLP7_9HYPH</name>
<proteinExistence type="predicted"/>
<comment type="caution">
    <text evidence="1">The sequence shown here is derived from an EMBL/GenBank/DDBJ whole genome shotgun (WGS) entry which is preliminary data.</text>
</comment>
<keyword evidence="2" id="KW-1185">Reference proteome</keyword>
<gene>
    <name evidence="1" type="ORF">GGD50_000268</name>
</gene>
<evidence type="ECO:0000313" key="2">
    <source>
        <dbReference type="Proteomes" id="UP000549882"/>
    </source>
</evidence>